<dbReference type="AlphaFoldDB" id="A0AA95GG04"/>
<name>A0AA95GG04_9GAMM</name>
<dbReference type="RefSeq" id="WP_280628345.1">
    <property type="nucleotide sequence ID" value="NZ_CP123492.1"/>
</dbReference>
<feature type="signal peptide" evidence="1">
    <location>
        <begin position="1"/>
        <end position="20"/>
    </location>
</feature>
<organism evidence="2 3">
    <name type="scientific">Arsenophonus nasoniae</name>
    <name type="common">son-killer infecting Nasonia vitripennis</name>
    <dbReference type="NCBI Taxonomy" id="638"/>
    <lineage>
        <taxon>Bacteria</taxon>
        <taxon>Pseudomonadati</taxon>
        <taxon>Pseudomonadota</taxon>
        <taxon>Gammaproteobacteria</taxon>
        <taxon>Enterobacterales</taxon>
        <taxon>Morganellaceae</taxon>
        <taxon>Arsenophonus</taxon>
    </lineage>
</organism>
<dbReference type="NCBIfam" id="TIGR02743">
    <property type="entry name" value="TraW"/>
    <property type="match status" value="1"/>
</dbReference>
<reference evidence="2" key="1">
    <citation type="submission" date="2023-04" db="EMBL/GenBank/DDBJ databases">
        <title>Genome dynamics across the evolutionary transition to endosymbiosis.</title>
        <authorList>
            <person name="Siozios S."/>
            <person name="Nadal-Jimenez P."/>
            <person name="Azagi T."/>
            <person name="Sprong H."/>
            <person name="Frost C.L."/>
            <person name="Parratt S.R."/>
            <person name="Taylor G."/>
            <person name="Brettell L."/>
            <person name="Lew K.C."/>
            <person name="Croft L."/>
            <person name="King K.C."/>
            <person name="Brockhurst M.A."/>
            <person name="Hypsa V."/>
            <person name="Novakova E."/>
            <person name="Darby A.C."/>
            <person name="Hurst G.D.D."/>
        </authorList>
    </citation>
    <scope>NUCLEOTIDE SEQUENCE</scope>
    <source>
        <strain evidence="2">AIh</strain>
        <plasmid evidence="2">paIh2</plasmid>
    </source>
</reference>
<dbReference type="EMBL" id="CP123492">
    <property type="protein sequence ID" value="WGL93911.1"/>
    <property type="molecule type" value="Genomic_DNA"/>
</dbReference>
<dbReference type="Proteomes" id="UP001177597">
    <property type="component" value="Plasmid paIh2"/>
</dbReference>
<keyword evidence="1" id="KW-0732">Signal</keyword>
<sequence length="207" mass="23280">MNKWLPCIGILMSFSAVSLATEIGTFGDVWEIAEQNLLTVIEDQVESAFLGNEEKIHQEWRERVTKNAERPEPVQGLTKAVKNTTRTFDPSFTVTKDIRDHNGTVFARKGQKINPFDITPFNETLYFIDGDDEKQLAWVAAQKPTAAISKIILVNGNIKVTAETLNQRIYFDQGGVLVNRFGIEKLPSVVDEMPNQSLLRITEVAVK</sequence>
<dbReference type="InterPro" id="IPR014114">
    <property type="entry name" value="TraW"/>
</dbReference>
<feature type="chain" id="PRO_5041739059" evidence="1">
    <location>
        <begin position="21"/>
        <end position="207"/>
    </location>
</feature>
<evidence type="ECO:0000256" key="1">
    <source>
        <dbReference type="SAM" id="SignalP"/>
    </source>
</evidence>
<evidence type="ECO:0000313" key="2">
    <source>
        <dbReference type="EMBL" id="WGL93911.1"/>
    </source>
</evidence>
<proteinExistence type="predicted"/>
<protein>
    <submittedName>
        <fullName evidence="2">Type-F conjugative transfer system protein TraW</fullName>
    </submittedName>
</protein>
<geneLocation type="plasmid" evidence="2 3">
    <name>paIh2</name>
</geneLocation>
<evidence type="ECO:0000313" key="3">
    <source>
        <dbReference type="Proteomes" id="UP001177597"/>
    </source>
</evidence>
<gene>
    <name evidence="2" type="primary">traW</name>
    <name evidence="2" type="ORF">QE207_00785</name>
</gene>
<keyword evidence="2" id="KW-0614">Plasmid</keyword>
<accession>A0AA95GG04</accession>